<feature type="compositionally biased region" description="Low complexity" evidence="1">
    <location>
        <begin position="1"/>
        <end position="12"/>
    </location>
</feature>
<feature type="region of interest" description="Disordered" evidence="1">
    <location>
        <begin position="1"/>
        <end position="27"/>
    </location>
</feature>
<dbReference type="Proteomes" id="UP001432322">
    <property type="component" value="Unassembled WGS sequence"/>
</dbReference>
<evidence type="ECO:0000256" key="1">
    <source>
        <dbReference type="SAM" id="MobiDB-lite"/>
    </source>
</evidence>
<sequence>CSMNSQGSISGSSEHKPSQLQQVQQLQQHQFGVAQQQPQLQYYPGGFVPGAGFGAGANPIYGAGWAPPQHFPGFGGPGMAPYFGGFYGSGQAPPARQIDGPFPPTVFPLPVAVATVPSTGSAPTVGYCCPEKVEHDRDRLKLESLKAAIEKKMRETMMKALEEKAKMNLRESESQKKIDKLERCIERLERDLEAVRASKERVEHAPVTQPAPEKKDGTTQTVDPGKDKQNQVSVAIEAENEDDEAGYGTPVDTVDEEAGEAQIERESLGRSLAAKR</sequence>
<name>A0AAV5WJH9_9BILA</name>
<feature type="non-terminal residue" evidence="2">
    <location>
        <position position="276"/>
    </location>
</feature>
<dbReference type="EMBL" id="BTSY01000005">
    <property type="protein sequence ID" value="GMT30715.1"/>
    <property type="molecule type" value="Genomic_DNA"/>
</dbReference>
<comment type="caution">
    <text evidence="2">The sequence shown here is derived from an EMBL/GenBank/DDBJ whole genome shotgun (WGS) entry which is preliminary data.</text>
</comment>
<keyword evidence="3" id="KW-1185">Reference proteome</keyword>
<accession>A0AAV5WJH9</accession>
<evidence type="ECO:0000313" key="2">
    <source>
        <dbReference type="EMBL" id="GMT30715.1"/>
    </source>
</evidence>
<dbReference type="AlphaFoldDB" id="A0AAV5WJH9"/>
<organism evidence="2 3">
    <name type="scientific">Pristionchus fissidentatus</name>
    <dbReference type="NCBI Taxonomy" id="1538716"/>
    <lineage>
        <taxon>Eukaryota</taxon>
        <taxon>Metazoa</taxon>
        <taxon>Ecdysozoa</taxon>
        <taxon>Nematoda</taxon>
        <taxon>Chromadorea</taxon>
        <taxon>Rhabditida</taxon>
        <taxon>Rhabditina</taxon>
        <taxon>Diplogasteromorpha</taxon>
        <taxon>Diplogasteroidea</taxon>
        <taxon>Neodiplogasteridae</taxon>
        <taxon>Pristionchus</taxon>
    </lineage>
</organism>
<reference evidence="2" key="1">
    <citation type="submission" date="2023-10" db="EMBL/GenBank/DDBJ databases">
        <title>Genome assembly of Pristionchus species.</title>
        <authorList>
            <person name="Yoshida K."/>
            <person name="Sommer R.J."/>
        </authorList>
    </citation>
    <scope>NUCLEOTIDE SEQUENCE</scope>
    <source>
        <strain evidence="2">RS5133</strain>
    </source>
</reference>
<gene>
    <name evidence="2" type="ORF">PFISCL1PPCAC_22012</name>
</gene>
<evidence type="ECO:0000313" key="3">
    <source>
        <dbReference type="Proteomes" id="UP001432322"/>
    </source>
</evidence>
<feature type="non-terminal residue" evidence="2">
    <location>
        <position position="1"/>
    </location>
</feature>
<protein>
    <submittedName>
        <fullName evidence="2">Uncharacterized protein</fullName>
    </submittedName>
</protein>
<proteinExistence type="predicted"/>
<feature type="region of interest" description="Disordered" evidence="1">
    <location>
        <begin position="197"/>
        <end position="276"/>
    </location>
</feature>